<dbReference type="Proteomes" id="UP001596031">
    <property type="component" value="Unassembled WGS sequence"/>
</dbReference>
<dbReference type="RefSeq" id="WP_379723288.1">
    <property type="nucleotide sequence ID" value="NZ_JBHSMS010000047.1"/>
</dbReference>
<dbReference type="Pfam" id="PF20968">
    <property type="entry name" value="MASE8"/>
    <property type="match status" value="1"/>
</dbReference>
<evidence type="ECO:0000256" key="3">
    <source>
        <dbReference type="SAM" id="Phobius"/>
    </source>
</evidence>
<organism evidence="5 6">
    <name type="scientific">Massilia jejuensis</name>
    <dbReference type="NCBI Taxonomy" id="648894"/>
    <lineage>
        <taxon>Bacteria</taxon>
        <taxon>Pseudomonadati</taxon>
        <taxon>Pseudomonadota</taxon>
        <taxon>Betaproteobacteria</taxon>
        <taxon>Burkholderiales</taxon>
        <taxon>Oxalobacteraceae</taxon>
        <taxon>Telluria group</taxon>
        <taxon>Massilia</taxon>
    </lineage>
</organism>
<keyword evidence="3" id="KW-0812">Transmembrane</keyword>
<feature type="transmembrane region" description="Helical" evidence="3">
    <location>
        <begin position="108"/>
        <end position="126"/>
    </location>
</feature>
<dbReference type="InterPro" id="IPR043128">
    <property type="entry name" value="Rev_trsase/Diguanyl_cyclase"/>
</dbReference>
<dbReference type="InterPro" id="IPR050469">
    <property type="entry name" value="Diguanylate_Cyclase"/>
</dbReference>
<feature type="transmembrane region" description="Helical" evidence="3">
    <location>
        <begin position="205"/>
        <end position="224"/>
    </location>
</feature>
<feature type="transmembrane region" description="Helical" evidence="3">
    <location>
        <begin position="133"/>
        <end position="152"/>
    </location>
</feature>
<sequence length="418" mass="44143">MPDYTALAQRACAARAAAAACLSRNAGRHGGGVSGGVRASAAVARRRALALLAPLRRRLDAEDERAFGESIDRSLEALLPVLGPAFGLVVVLFGFWDVWIDPVPAGPTLQVRLALVLAGALGYGRFPLGWTVFARCVLVYGTHAGAMVAAAAMLDGGLALALPGIAASMFPLALVEPRPRRCLAAILPPALLLAALAAWTLPPKLVVNSLFLFALALALACAVAQTQGRLRREAFLAQKALLHAWRHDSLSGAMSRSYLTETAMRDLILARRHGRPLAVAMLDIDHFKRVNDCYGHEAGDAAIRVLVATCNAAMRGSDYVGRIGGEEFVCVMPETDAAEALACAERIRALVEAQRLPVAGGTLRFTVSLGVCVLDARHPDWDALLREADGALYQAKSGGRNRVVLAAPSGPVFPAENS</sequence>
<feature type="transmembrane region" description="Helical" evidence="3">
    <location>
        <begin position="158"/>
        <end position="175"/>
    </location>
</feature>
<dbReference type="InterPro" id="IPR000160">
    <property type="entry name" value="GGDEF_dom"/>
</dbReference>
<dbReference type="SUPFAM" id="SSF55073">
    <property type="entry name" value="Nucleotide cyclase"/>
    <property type="match status" value="1"/>
</dbReference>
<dbReference type="Gene3D" id="3.30.70.270">
    <property type="match status" value="1"/>
</dbReference>
<name>A0ABW0PKT3_9BURK</name>
<dbReference type="InterPro" id="IPR029787">
    <property type="entry name" value="Nucleotide_cyclase"/>
</dbReference>
<dbReference type="PANTHER" id="PTHR45138:SF9">
    <property type="entry name" value="DIGUANYLATE CYCLASE DGCM-RELATED"/>
    <property type="match status" value="1"/>
</dbReference>
<dbReference type="PANTHER" id="PTHR45138">
    <property type="entry name" value="REGULATORY COMPONENTS OF SENSORY TRANSDUCTION SYSTEM"/>
    <property type="match status" value="1"/>
</dbReference>
<comment type="catalytic activity">
    <reaction evidence="2">
        <text>2 GTP = 3',3'-c-di-GMP + 2 diphosphate</text>
        <dbReference type="Rhea" id="RHEA:24898"/>
        <dbReference type="ChEBI" id="CHEBI:33019"/>
        <dbReference type="ChEBI" id="CHEBI:37565"/>
        <dbReference type="ChEBI" id="CHEBI:58805"/>
        <dbReference type="EC" id="2.7.7.65"/>
    </reaction>
</comment>
<dbReference type="InterPro" id="IPR048431">
    <property type="entry name" value="MASE8"/>
</dbReference>
<gene>
    <name evidence="5" type="ORF">ACFPOU_16020</name>
</gene>
<feature type="domain" description="GGDEF" evidence="4">
    <location>
        <begin position="275"/>
        <end position="408"/>
    </location>
</feature>
<feature type="transmembrane region" description="Helical" evidence="3">
    <location>
        <begin position="77"/>
        <end position="96"/>
    </location>
</feature>
<protein>
    <recommendedName>
        <fullName evidence="1">diguanylate cyclase</fullName>
        <ecNumber evidence="1">2.7.7.65</ecNumber>
    </recommendedName>
</protein>
<keyword evidence="3" id="KW-0472">Membrane</keyword>
<dbReference type="SMART" id="SM00267">
    <property type="entry name" value="GGDEF"/>
    <property type="match status" value="1"/>
</dbReference>
<feature type="transmembrane region" description="Helical" evidence="3">
    <location>
        <begin position="182"/>
        <end position="199"/>
    </location>
</feature>
<proteinExistence type="predicted"/>
<reference evidence="6" key="1">
    <citation type="journal article" date="2019" name="Int. J. Syst. Evol. Microbiol.">
        <title>The Global Catalogue of Microorganisms (GCM) 10K type strain sequencing project: providing services to taxonomists for standard genome sequencing and annotation.</title>
        <authorList>
            <consortium name="The Broad Institute Genomics Platform"/>
            <consortium name="The Broad Institute Genome Sequencing Center for Infectious Disease"/>
            <person name="Wu L."/>
            <person name="Ma J."/>
        </authorList>
    </citation>
    <scope>NUCLEOTIDE SEQUENCE [LARGE SCALE GENOMIC DNA]</scope>
    <source>
        <strain evidence="6">CCUG 38813</strain>
    </source>
</reference>
<keyword evidence="6" id="KW-1185">Reference proteome</keyword>
<dbReference type="PROSITE" id="PS50887">
    <property type="entry name" value="GGDEF"/>
    <property type="match status" value="1"/>
</dbReference>
<dbReference type="Pfam" id="PF00990">
    <property type="entry name" value="GGDEF"/>
    <property type="match status" value="1"/>
</dbReference>
<keyword evidence="3" id="KW-1133">Transmembrane helix</keyword>
<accession>A0ABW0PKT3</accession>
<evidence type="ECO:0000259" key="4">
    <source>
        <dbReference type="PROSITE" id="PS50887"/>
    </source>
</evidence>
<comment type="caution">
    <text evidence="5">The sequence shown here is derived from an EMBL/GenBank/DDBJ whole genome shotgun (WGS) entry which is preliminary data.</text>
</comment>
<dbReference type="CDD" id="cd01949">
    <property type="entry name" value="GGDEF"/>
    <property type="match status" value="1"/>
</dbReference>
<evidence type="ECO:0000313" key="6">
    <source>
        <dbReference type="Proteomes" id="UP001596031"/>
    </source>
</evidence>
<evidence type="ECO:0000313" key="5">
    <source>
        <dbReference type="EMBL" id="MFC5512629.1"/>
    </source>
</evidence>
<evidence type="ECO:0000256" key="1">
    <source>
        <dbReference type="ARBA" id="ARBA00012528"/>
    </source>
</evidence>
<evidence type="ECO:0000256" key="2">
    <source>
        <dbReference type="ARBA" id="ARBA00034247"/>
    </source>
</evidence>
<dbReference type="EC" id="2.7.7.65" evidence="1"/>
<dbReference type="NCBIfam" id="TIGR00254">
    <property type="entry name" value="GGDEF"/>
    <property type="match status" value="1"/>
</dbReference>
<dbReference type="EMBL" id="JBHSMS010000047">
    <property type="protein sequence ID" value="MFC5512629.1"/>
    <property type="molecule type" value="Genomic_DNA"/>
</dbReference>